<proteinExistence type="predicted"/>
<dbReference type="RefSeq" id="WP_265266228.1">
    <property type="nucleotide sequence ID" value="NZ_JAIHOM010000126.1"/>
</dbReference>
<dbReference type="Proteomes" id="UP001526426">
    <property type="component" value="Unassembled WGS sequence"/>
</dbReference>
<gene>
    <name evidence="2" type="ORF">K4A83_18890</name>
</gene>
<reference evidence="2 3" key="1">
    <citation type="submission" date="2021-08" db="EMBL/GenBank/DDBJ databases">
        <title>Draft genome sequence of Spirulina subsalsa with high tolerance to salinity and hype-accumulation of phycocyanin.</title>
        <authorList>
            <person name="Pei H."/>
            <person name="Jiang L."/>
        </authorList>
    </citation>
    <scope>NUCLEOTIDE SEQUENCE [LARGE SCALE GENOMIC DNA]</scope>
    <source>
        <strain evidence="2 3">FACHB-351</strain>
    </source>
</reference>
<evidence type="ECO:0000313" key="2">
    <source>
        <dbReference type="EMBL" id="MCW6038325.1"/>
    </source>
</evidence>
<evidence type="ECO:0000313" key="3">
    <source>
        <dbReference type="Proteomes" id="UP001526426"/>
    </source>
</evidence>
<protein>
    <submittedName>
        <fullName evidence="2">Uncharacterized protein</fullName>
    </submittedName>
</protein>
<comment type="caution">
    <text evidence="2">The sequence shown here is derived from an EMBL/GenBank/DDBJ whole genome shotgun (WGS) entry which is preliminary data.</text>
</comment>
<dbReference type="EMBL" id="JAIHOM010000126">
    <property type="protein sequence ID" value="MCW6038325.1"/>
    <property type="molecule type" value="Genomic_DNA"/>
</dbReference>
<keyword evidence="3" id="KW-1185">Reference proteome</keyword>
<accession>A0ABT3L9Z9</accession>
<sequence length="234" mass="26119">MWHKIWQWIKKAWQRLFGRSTSTGVSTSLVTPESEPAPSSPLSDSDLEFLFTQLLEGVSHGWQSHRVQKFFEQSQERVNYVQWVNWLQGFGGKVLASGAPNLELARRLELLAVQTQYLEKGWAEVGAVAYAIASQLFQRESQGVVWEYDGPDVGVSEPGLSSLPFTPDVGEGQEVLTLEQLVERMTEQPELRNAIAQQAGIESDDPQAIVQALVQTLLAQQQQITPPEDSQGNE</sequence>
<evidence type="ECO:0000256" key="1">
    <source>
        <dbReference type="SAM" id="MobiDB-lite"/>
    </source>
</evidence>
<feature type="region of interest" description="Disordered" evidence="1">
    <location>
        <begin position="23"/>
        <end position="43"/>
    </location>
</feature>
<name>A0ABT3L9Z9_9CYAN</name>
<organism evidence="2 3">
    <name type="scientific">Spirulina subsalsa FACHB-351</name>
    <dbReference type="NCBI Taxonomy" id="234711"/>
    <lineage>
        <taxon>Bacteria</taxon>
        <taxon>Bacillati</taxon>
        <taxon>Cyanobacteriota</taxon>
        <taxon>Cyanophyceae</taxon>
        <taxon>Spirulinales</taxon>
        <taxon>Spirulinaceae</taxon>
        <taxon>Spirulina</taxon>
    </lineage>
</organism>